<comment type="function">
    <text evidence="1">Essential component of the TIM23 complex, a complex that mediates the translocation of transit peptide-containing proteins across the mitochondrial inner membrane.</text>
</comment>
<dbReference type="InterPro" id="IPR023214">
    <property type="entry name" value="HAD_sf"/>
</dbReference>
<dbReference type="CDD" id="cd07521">
    <property type="entry name" value="HAD_FCP1-like"/>
    <property type="match status" value="1"/>
</dbReference>
<name>A0ABR2L0S3_9EUKA</name>
<dbReference type="SMART" id="SM00577">
    <property type="entry name" value="CPDc"/>
    <property type="match status" value="1"/>
</dbReference>
<keyword evidence="1" id="KW-0653">Protein transport</keyword>
<gene>
    <name evidence="3" type="ORF">M9Y10_014195</name>
</gene>
<dbReference type="Pfam" id="PF03031">
    <property type="entry name" value="NIF"/>
    <property type="match status" value="1"/>
</dbReference>
<keyword evidence="1" id="KW-0809">Transit peptide</keyword>
<protein>
    <recommendedName>
        <fullName evidence="1">Mitochondrial import inner membrane translocase subunit TIM50</fullName>
    </recommendedName>
</protein>
<reference evidence="3 4" key="1">
    <citation type="submission" date="2024-04" db="EMBL/GenBank/DDBJ databases">
        <title>Tritrichomonas musculus Genome.</title>
        <authorList>
            <person name="Alves-Ferreira E."/>
            <person name="Grigg M."/>
            <person name="Lorenzi H."/>
            <person name="Galac M."/>
        </authorList>
    </citation>
    <scope>NUCLEOTIDE SEQUENCE [LARGE SCALE GENOMIC DNA]</scope>
    <source>
        <strain evidence="3 4">EAF2021</strain>
    </source>
</reference>
<keyword evidence="1" id="KW-0813">Transport</keyword>
<dbReference type="PROSITE" id="PS50969">
    <property type="entry name" value="FCP1"/>
    <property type="match status" value="1"/>
</dbReference>
<dbReference type="InterPro" id="IPR004274">
    <property type="entry name" value="FCP1_dom"/>
</dbReference>
<comment type="caution">
    <text evidence="3">The sequence shown here is derived from an EMBL/GenBank/DDBJ whole genome shotgun (WGS) entry which is preliminary data.</text>
</comment>
<dbReference type="SUPFAM" id="SSF56784">
    <property type="entry name" value="HAD-like"/>
    <property type="match status" value="1"/>
</dbReference>
<dbReference type="PANTHER" id="PTHR12210">
    <property type="entry name" value="DULLARD PROTEIN PHOSPHATASE"/>
    <property type="match status" value="1"/>
</dbReference>
<proteinExistence type="inferred from homology"/>
<keyword evidence="4" id="KW-1185">Reference proteome</keyword>
<comment type="similarity">
    <text evidence="1">Belongs to the TIM50 family.</text>
</comment>
<evidence type="ECO:0000313" key="3">
    <source>
        <dbReference type="EMBL" id="KAK8896297.1"/>
    </source>
</evidence>
<dbReference type="Proteomes" id="UP001470230">
    <property type="component" value="Unassembled WGS sequence"/>
</dbReference>
<keyword evidence="1" id="KW-0496">Mitochondrion</keyword>
<keyword evidence="1" id="KW-0811">Translocation</keyword>
<sequence>MTTNQKPSESLESIFTKFLLHRVNAKYPPDFPPPPINKKKTLIFDLDDTLIHSSDTPPNPGIDSFKTGVLGFYVFKRPGLDKFMEKFSKIYDIFIFTSGDRDYADPIINVICPFVDLQHRLYRSSCTIENNKIHKDIDAFKRPKNKIILIEDNPAIKKDHPDNTIIVPKWNLSSKDTILIDWLPKILDNCAKSSDVRDIIRNIKV</sequence>
<dbReference type="InterPro" id="IPR036412">
    <property type="entry name" value="HAD-like_sf"/>
</dbReference>
<feature type="domain" description="FCP1 homology" evidence="2">
    <location>
        <begin position="35"/>
        <end position="190"/>
    </location>
</feature>
<evidence type="ECO:0000259" key="2">
    <source>
        <dbReference type="PROSITE" id="PS50969"/>
    </source>
</evidence>
<dbReference type="Gene3D" id="3.40.50.1000">
    <property type="entry name" value="HAD superfamily/HAD-like"/>
    <property type="match status" value="1"/>
</dbReference>
<dbReference type="InterPro" id="IPR050365">
    <property type="entry name" value="TIM50"/>
</dbReference>
<comment type="subunit">
    <text evidence="1">Component of the TIM23 complex.</text>
</comment>
<evidence type="ECO:0000256" key="1">
    <source>
        <dbReference type="RuleBase" id="RU365079"/>
    </source>
</evidence>
<comment type="subcellular location">
    <subcellularLocation>
        <location evidence="1">Mitochondrion inner membrane</location>
        <topology evidence="1">Single-pass membrane protein</topology>
    </subcellularLocation>
</comment>
<dbReference type="EMBL" id="JAPFFF010000002">
    <property type="protein sequence ID" value="KAK8896297.1"/>
    <property type="molecule type" value="Genomic_DNA"/>
</dbReference>
<evidence type="ECO:0000313" key="4">
    <source>
        <dbReference type="Proteomes" id="UP001470230"/>
    </source>
</evidence>
<accession>A0ABR2L0S3</accession>
<organism evidence="3 4">
    <name type="scientific">Tritrichomonas musculus</name>
    <dbReference type="NCBI Taxonomy" id="1915356"/>
    <lineage>
        <taxon>Eukaryota</taxon>
        <taxon>Metamonada</taxon>
        <taxon>Parabasalia</taxon>
        <taxon>Tritrichomonadida</taxon>
        <taxon>Tritrichomonadidae</taxon>
        <taxon>Tritrichomonas</taxon>
    </lineage>
</organism>